<gene>
    <name evidence="1" type="ORF">VNO78_26143</name>
</gene>
<dbReference type="EMBL" id="JAYMYS010000007">
    <property type="protein sequence ID" value="KAK7386141.1"/>
    <property type="molecule type" value="Genomic_DNA"/>
</dbReference>
<reference evidence="1 2" key="1">
    <citation type="submission" date="2024-01" db="EMBL/GenBank/DDBJ databases">
        <title>The genomes of 5 underutilized Papilionoideae crops provide insights into root nodulation and disease resistanc.</title>
        <authorList>
            <person name="Jiang F."/>
        </authorList>
    </citation>
    <scope>NUCLEOTIDE SEQUENCE [LARGE SCALE GENOMIC DNA]</scope>
    <source>
        <strain evidence="1">DUOXIRENSHENG_FW03</strain>
        <tissue evidence="1">Leaves</tissue>
    </source>
</reference>
<proteinExistence type="predicted"/>
<comment type="caution">
    <text evidence="1">The sequence shown here is derived from an EMBL/GenBank/DDBJ whole genome shotgun (WGS) entry which is preliminary data.</text>
</comment>
<accession>A0AAN9S003</accession>
<dbReference type="Proteomes" id="UP001386955">
    <property type="component" value="Unassembled WGS sequence"/>
</dbReference>
<protein>
    <submittedName>
        <fullName evidence="1">Uncharacterized protein</fullName>
    </submittedName>
</protein>
<keyword evidence="2" id="KW-1185">Reference proteome</keyword>
<dbReference type="AlphaFoldDB" id="A0AAN9S003"/>
<organism evidence="1 2">
    <name type="scientific">Psophocarpus tetragonolobus</name>
    <name type="common">Winged bean</name>
    <name type="synonym">Dolichos tetragonolobus</name>
    <dbReference type="NCBI Taxonomy" id="3891"/>
    <lineage>
        <taxon>Eukaryota</taxon>
        <taxon>Viridiplantae</taxon>
        <taxon>Streptophyta</taxon>
        <taxon>Embryophyta</taxon>
        <taxon>Tracheophyta</taxon>
        <taxon>Spermatophyta</taxon>
        <taxon>Magnoliopsida</taxon>
        <taxon>eudicotyledons</taxon>
        <taxon>Gunneridae</taxon>
        <taxon>Pentapetalae</taxon>
        <taxon>rosids</taxon>
        <taxon>fabids</taxon>
        <taxon>Fabales</taxon>
        <taxon>Fabaceae</taxon>
        <taxon>Papilionoideae</taxon>
        <taxon>50 kb inversion clade</taxon>
        <taxon>NPAAA clade</taxon>
        <taxon>indigoferoid/millettioid clade</taxon>
        <taxon>Phaseoleae</taxon>
        <taxon>Psophocarpus</taxon>
    </lineage>
</organism>
<evidence type="ECO:0000313" key="1">
    <source>
        <dbReference type="EMBL" id="KAK7386141.1"/>
    </source>
</evidence>
<evidence type="ECO:0000313" key="2">
    <source>
        <dbReference type="Proteomes" id="UP001386955"/>
    </source>
</evidence>
<sequence length="108" mass="12463">MMAFCFPLKSSNFIGQVRKLSPQRYILPSESIKIHDPKVSFIERHILPNETFKLFLPWWVSFLLDDVHLCPVLLLGGAPCWVQISFCQGFLQLSRWVTCLAQRILGSI</sequence>
<name>A0AAN9S003_PSOTE</name>